<evidence type="ECO:0000256" key="6">
    <source>
        <dbReference type="RuleBase" id="RU364082"/>
    </source>
</evidence>
<comment type="function">
    <text evidence="6">Catalyzes the reduction of dTDP-6-deoxy-L-lyxo-4-hexulose to yield dTDP-L-rhamnose.</text>
</comment>
<reference evidence="8" key="1">
    <citation type="journal article" date="2014" name="Int. J. Syst. Evol. Microbiol.">
        <title>Complete genome sequence of Corynebacterium casei LMG S-19264T (=DSM 44701T), isolated from a smear-ripened cheese.</title>
        <authorList>
            <consortium name="US DOE Joint Genome Institute (JGI-PGF)"/>
            <person name="Walter F."/>
            <person name="Albersmeier A."/>
            <person name="Kalinowski J."/>
            <person name="Ruckert C."/>
        </authorList>
    </citation>
    <scope>NUCLEOTIDE SEQUENCE</scope>
    <source>
        <strain evidence="8">CGMCC 1.12919</strain>
    </source>
</reference>
<protein>
    <recommendedName>
        <fullName evidence="4 6">dTDP-4-dehydrorhamnose reductase</fullName>
        <ecNumber evidence="3 6">1.1.1.133</ecNumber>
    </recommendedName>
</protein>
<gene>
    <name evidence="8" type="primary">rfbD</name>
    <name evidence="8" type="ORF">GCM10010994_11160</name>
</gene>
<dbReference type="PANTHER" id="PTHR10491:SF4">
    <property type="entry name" value="METHIONINE ADENOSYLTRANSFERASE 2 SUBUNIT BETA"/>
    <property type="match status" value="1"/>
</dbReference>
<reference evidence="8" key="2">
    <citation type="submission" date="2020-09" db="EMBL/GenBank/DDBJ databases">
        <authorList>
            <person name="Sun Q."/>
            <person name="Zhou Y."/>
        </authorList>
    </citation>
    <scope>NUCLEOTIDE SEQUENCE</scope>
    <source>
        <strain evidence="8">CGMCC 1.12919</strain>
    </source>
</reference>
<evidence type="ECO:0000259" key="7">
    <source>
        <dbReference type="Pfam" id="PF04321"/>
    </source>
</evidence>
<dbReference type="SUPFAM" id="SSF51735">
    <property type="entry name" value="NAD(P)-binding Rossmann-fold domains"/>
    <property type="match status" value="1"/>
</dbReference>
<keyword evidence="6" id="KW-0560">Oxidoreductase</keyword>
<comment type="cofactor">
    <cofactor evidence="6">
        <name>Mg(2+)</name>
        <dbReference type="ChEBI" id="CHEBI:18420"/>
    </cofactor>
    <text evidence="6">Binds 1 Mg(2+) ion per monomer.</text>
</comment>
<dbReference type="Gene3D" id="3.90.25.10">
    <property type="entry name" value="UDP-galactose 4-epimerase, domain 1"/>
    <property type="match status" value="1"/>
</dbReference>
<comment type="catalytic activity">
    <reaction evidence="5 6">
        <text>dTDP-beta-L-rhamnose + NADP(+) = dTDP-4-dehydro-beta-L-rhamnose + NADPH + H(+)</text>
        <dbReference type="Rhea" id="RHEA:21796"/>
        <dbReference type="ChEBI" id="CHEBI:15378"/>
        <dbReference type="ChEBI" id="CHEBI:57510"/>
        <dbReference type="ChEBI" id="CHEBI:57783"/>
        <dbReference type="ChEBI" id="CHEBI:58349"/>
        <dbReference type="ChEBI" id="CHEBI:62830"/>
        <dbReference type="EC" id="1.1.1.133"/>
    </reaction>
</comment>
<name>A0A916TZS0_9HYPH</name>
<comment type="pathway">
    <text evidence="1 6">Carbohydrate biosynthesis; dTDP-L-rhamnose biosynthesis.</text>
</comment>
<evidence type="ECO:0000256" key="3">
    <source>
        <dbReference type="ARBA" id="ARBA00012929"/>
    </source>
</evidence>
<evidence type="ECO:0000256" key="2">
    <source>
        <dbReference type="ARBA" id="ARBA00010944"/>
    </source>
</evidence>
<comment type="caution">
    <text evidence="8">The sequence shown here is derived from an EMBL/GenBank/DDBJ whole genome shotgun (WGS) entry which is preliminary data.</text>
</comment>
<dbReference type="NCBIfam" id="TIGR01214">
    <property type="entry name" value="rmlD"/>
    <property type="match status" value="1"/>
</dbReference>
<evidence type="ECO:0000256" key="5">
    <source>
        <dbReference type="ARBA" id="ARBA00048200"/>
    </source>
</evidence>
<sequence length="297" mass="30946">MRILVTGTEGQVVRSLTERAGRLTDVEVVAVGRPALDLARPEAVAAALDPVGADVIVNAAAYTAVDQAESEPELADTINGAGAGAVAAAAARRGLPVVQISTDYVFDGSRERAYGEEDATGPVSAYGRSKLAGERAVQAANANSVVLRTAWVYSPFGKNFAKTMLRLAGTRDEVAVVDDQIGAPTSALDIADAILAVAAQLVARPGDDGLRGVFHMSAAGRASWADFAEAIFAASRAAGGPTAQVKRITTAEFPTPARRPAYSRLDCGKLEVVHGVTLPDWRESVPSVVERLLAEIR</sequence>
<dbReference type="PANTHER" id="PTHR10491">
    <property type="entry name" value="DTDP-4-DEHYDRORHAMNOSE REDUCTASE"/>
    <property type="match status" value="1"/>
</dbReference>
<accession>A0A916TZS0</accession>
<proteinExistence type="inferred from homology"/>
<dbReference type="EC" id="1.1.1.133" evidence="3 6"/>
<dbReference type="AlphaFoldDB" id="A0A916TZS0"/>
<evidence type="ECO:0000313" key="9">
    <source>
        <dbReference type="Proteomes" id="UP000637002"/>
    </source>
</evidence>
<keyword evidence="6" id="KW-0521">NADP</keyword>
<dbReference type="RefSeq" id="WP_188608158.1">
    <property type="nucleotide sequence ID" value="NZ_BMGG01000002.1"/>
</dbReference>
<dbReference type="Proteomes" id="UP000637002">
    <property type="component" value="Unassembled WGS sequence"/>
</dbReference>
<dbReference type="Pfam" id="PF04321">
    <property type="entry name" value="RmlD_sub_bind"/>
    <property type="match status" value="1"/>
</dbReference>
<comment type="similarity">
    <text evidence="2 6">Belongs to the dTDP-4-dehydrorhamnose reductase family.</text>
</comment>
<dbReference type="InterPro" id="IPR036291">
    <property type="entry name" value="NAD(P)-bd_dom_sf"/>
</dbReference>
<dbReference type="Gene3D" id="3.40.50.720">
    <property type="entry name" value="NAD(P)-binding Rossmann-like Domain"/>
    <property type="match status" value="1"/>
</dbReference>
<evidence type="ECO:0000256" key="1">
    <source>
        <dbReference type="ARBA" id="ARBA00004781"/>
    </source>
</evidence>
<feature type="domain" description="RmlD-like substrate binding" evidence="7">
    <location>
        <begin position="1"/>
        <end position="292"/>
    </location>
</feature>
<evidence type="ECO:0000313" key="8">
    <source>
        <dbReference type="EMBL" id="GGC53971.1"/>
    </source>
</evidence>
<evidence type="ECO:0000256" key="4">
    <source>
        <dbReference type="ARBA" id="ARBA00017099"/>
    </source>
</evidence>
<dbReference type="InterPro" id="IPR029903">
    <property type="entry name" value="RmlD-like-bd"/>
</dbReference>
<dbReference type="CDD" id="cd05254">
    <property type="entry name" value="dTDP_HR_like_SDR_e"/>
    <property type="match status" value="1"/>
</dbReference>
<keyword evidence="9" id="KW-1185">Reference proteome</keyword>
<dbReference type="GO" id="GO:0008831">
    <property type="term" value="F:dTDP-4-dehydrorhamnose reductase activity"/>
    <property type="evidence" value="ECO:0007669"/>
    <property type="project" value="UniProtKB-EC"/>
</dbReference>
<dbReference type="InterPro" id="IPR005913">
    <property type="entry name" value="dTDP_dehydrorham_reduct"/>
</dbReference>
<organism evidence="8 9">
    <name type="scientific">Chelatococcus reniformis</name>
    <dbReference type="NCBI Taxonomy" id="1494448"/>
    <lineage>
        <taxon>Bacteria</taxon>
        <taxon>Pseudomonadati</taxon>
        <taxon>Pseudomonadota</taxon>
        <taxon>Alphaproteobacteria</taxon>
        <taxon>Hyphomicrobiales</taxon>
        <taxon>Chelatococcaceae</taxon>
        <taxon>Chelatococcus</taxon>
    </lineage>
</organism>
<dbReference type="EMBL" id="BMGG01000002">
    <property type="protein sequence ID" value="GGC53971.1"/>
    <property type="molecule type" value="Genomic_DNA"/>
</dbReference>